<dbReference type="InterPro" id="IPR036388">
    <property type="entry name" value="WH-like_DNA-bd_sf"/>
</dbReference>
<dbReference type="EMBL" id="SMKI01000265">
    <property type="protein sequence ID" value="TDC72102.1"/>
    <property type="molecule type" value="Genomic_DNA"/>
</dbReference>
<evidence type="ECO:0000259" key="4">
    <source>
        <dbReference type="PROSITE" id="PS50949"/>
    </source>
</evidence>
<dbReference type="PROSITE" id="PS50949">
    <property type="entry name" value="HTH_GNTR"/>
    <property type="match status" value="1"/>
</dbReference>
<dbReference type="SMART" id="SM00866">
    <property type="entry name" value="UTRA"/>
    <property type="match status" value="1"/>
</dbReference>
<dbReference type="SMART" id="SM00345">
    <property type="entry name" value="HTH_GNTR"/>
    <property type="match status" value="1"/>
</dbReference>
<sequence length="255" mass="28598">MTSRRHVLSEEAAMAEHKYAQVRDHLLRRVSGLPVGGQLPPESALCEEYAVSRITLRRAVDELVNDGHLIRQHGKGTFVTRPRYALKHRERFVNEVTGFFTQLTRQGHTVTSEVLTQKPMRAGTRLAAALDVSPATSVIHLERLRRVNGRVHHLADSYVEEERFPDVLTVDFTATSLYAYLRAHHDVVLTRNEIVVGLHECDGREAALIDVEPGSALLLATSRVFDLNRRPVIHGTSKFLPESAELSFDIVADAE</sequence>
<dbReference type="CDD" id="cd07377">
    <property type="entry name" value="WHTH_GntR"/>
    <property type="match status" value="1"/>
</dbReference>
<accession>A0A4R4TAE4</accession>
<evidence type="ECO:0000313" key="5">
    <source>
        <dbReference type="EMBL" id="TDC72102.1"/>
    </source>
</evidence>
<keyword evidence="2" id="KW-0238">DNA-binding</keyword>
<evidence type="ECO:0000256" key="2">
    <source>
        <dbReference type="ARBA" id="ARBA00023125"/>
    </source>
</evidence>
<dbReference type="InterPro" id="IPR036390">
    <property type="entry name" value="WH_DNA-bd_sf"/>
</dbReference>
<organism evidence="5 6">
    <name type="scientific">Streptomyces hainanensis</name>
    <dbReference type="NCBI Taxonomy" id="402648"/>
    <lineage>
        <taxon>Bacteria</taxon>
        <taxon>Bacillati</taxon>
        <taxon>Actinomycetota</taxon>
        <taxon>Actinomycetes</taxon>
        <taxon>Kitasatosporales</taxon>
        <taxon>Streptomycetaceae</taxon>
        <taxon>Streptomyces</taxon>
    </lineage>
</organism>
<dbReference type="Gene3D" id="1.10.10.10">
    <property type="entry name" value="Winged helix-like DNA-binding domain superfamily/Winged helix DNA-binding domain"/>
    <property type="match status" value="1"/>
</dbReference>
<dbReference type="SUPFAM" id="SSF46785">
    <property type="entry name" value="Winged helix' DNA-binding domain"/>
    <property type="match status" value="1"/>
</dbReference>
<dbReference type="AlphaFoldDB" id="A0A4R4TAE4"/>
<dbReference type="Pfam" id="PF00392">
    <property type="entry name" value="GntR"/>
    <property type="match status" value="1"/>
</dbReference>
<dbReference type="PANTHER" id="PTHR44846">
    <property type="entry name" value="MANNOSYL-D-GLYCERATE TRANSPORT/METABOLISM SYSTEM REPRESSOR MNGR-RELATED"/>
    <property type="match status" value="1"/>
</dbReference>
<evidence type="ECO:0000256" key="1">
    <source>
        <dbReference type="ARBA" id="ARBA00023015"/>
    </source>
</evidence>
<reference evidence="5 6" key="1">
    <citation type="submission" date="2019-03" db="EMBL/GenBank/DDBJ databases">
        <title>Draft genome sequences of novel Actinobacteria.</title>
        <authorList>
            <person name="Sahin N."/>
            <person name="Ay H."/>
            <person name="Saygin H."/>
        </authorList>
    </citation>
    <scope>NUCLEOTIDE SEQUENCE [LARGE SCALE GENOMIC DNA]</scope>
    <source>
        <strain evidence="5 6">DSM 41900</strain>
    </source>
</reference>
<dbReference type="InterPro" id="IPR011663">
    <property type="entry name" value="UTRA"/>
</dbReference>
<dbReference type="GO" id="GO:0003700">
    <property type="term" value="F:DNA-binding transcription factor activity"/>
    <property type="evidence" value="ECO:0007669"/>
    <property type="project" value="InterPro"/>
</dbReference>
<proteinExistence type="predicted"/>
<evidence type="ECO:0000256" key="3">
    <source>
        <dbReference type="ARBA" id="ARBA00023163"/>
    </source>
</evidence>
<dbReference type="Proteomes" id="UP000295345">
    <property type="component" value="Unassembled WGS sequence"/>
</dbReference>
<dbReference type="PRINTS" id="PR00035">
    <property type="entry name" value="HTHGNTR"/>
</dbReference>
<dbReference type="GO" id="GO:0003677">
    <property type="term" value="F:DNA binding"/>
    <property type="evidence" value="ECO:0007669"/>
    <property type="project" value="UniProtKB-KW"/>
</dbReference>
<dbReference type="InterPro" id="IPR050679">
    <property type="entry name" value="Bact_HTH_transcr_reg"/>
</dbReference>
<dbReference type="SUPFAM" id="SSF64288">
    <property type="entry name" value="Chorismate lyase-like"/>
    <property type="match status" value="1"/>
</dbReference>
<dbReference type="Gene3D" id="3.40.1410.10">
    <property type="entry name" value="Chorismate lyase-like"/>
    <property type="match status" value="1"/>
</dbReference>
<dbReference type="InterPro" id="IPR028978">
    <property type="entry name" value="Chorismate_lyase_/UTRA_dom_sf"/>
</dbReference>
<keyword evidence="3" id="KW-0804">Transcription</keyword>
<feature type="domain" description="HTH gntR-type" evidence="4">
    <location>
        <begin position="12"/>
        <end position="82"/>
    </location>
</feature>
<dbReference type="InterPro" id="IPR000524">
    <property type="entry name" value="Tscrpt_reg_HTH_GntR"/>
</dbReference>
<evidence type="ECO:0000313" key="6">
    <source>
        <dbReference type="Proteomes" id="UP000295345"/>
    </source>
</evidence>
<name>A0A4R4TAE4_9ACTN</name>
<comment type="caution">
    <text evidence="5">The sequence shown here is derived from an EMBL/GenBank/DDBJ whole genome shotgun (WGS) entry which is preliminary data.</text>
</comment>
<gene>
    <name evidence="5" type="ORF">E1283_22745</name>
</gene>
<protein>
    <submittedName>
        <fullName evidence="5">GntR family transcriptional regulator</fullName>
    </submittedName>
</protein>
<keyword evidence="6" id="KW-1185">Reference proteome</keyword>
<dbReference type="Pfam" id="PF07702">
    <property type="entry name" value="UTRA"/>
    <property type="match status" value="1"/>
</dbReference>
<dbReference type="OrthoDB" id="8584262at2"/>
<keyword evidence="1" id="KW-0805">Transcription regulation</keyword>